<comment type="caution">
    <text evidence="1">The sequence shown here is derived from an EMBL/GenBank/DDBJ whole genome shotgun (WGS) entry which is preliminary data.</text>
</comment>
<proteinExistence type="predicted"/>
<evidence type="ECO:0000313" key="2">
    <source>
        <dbReference type="Proteomes" id="UP001054945"/>
    </source>
</evidence>
<keyword evidence="2" id="KW-1185">Reference proteome</keyword>
<protein>
    <submittedName>
        <fullName evidence="1">Uncharacterized protein</fullName>
    </submittedName>
</protein>
<sequence length="66" mass="6644">MEMRVQPLLPKRETGSPSVRIAESAVQSVSSGCWPMPAVAVPAAALSACPASSLAISAGSSCKMPS</sequence>
<name>A0AAV4MKC7_CAEEX</name>
<dbReference type="AlphaFoldDB" id="A0AAV4MKC7"/>
<organism evidence="1 2">
    <name type="scientific">Caerostris extrusa</name>
    <name type="common">Bark spider</name>
    <name type="synonym">Caerostris bankana</name>
    <dbReference type="NCBI Taxonomy" id="172846"/>
    <lineage>
        <taxon>Eukaryota</taxon>
        <taxon>Metazoa</taxon>
        <taxon>Ecdysozoa</taxon>
        <taxon>Arthropoda</taxon>
        <taxon>Chelicerata</taxon>
        <taxon>Arachnida</taxon>
        <taxon>Araneae</taxon>
        <taxon>Araneomorphae</taxon>
        <taxon>Entelegynae</taxon>
        <taxon>Araneoidea</taxon>
        <taxon>Araneidae</taxon>
        <taxon>Caerostris</taxon>
    </lineage>
</organism>
<accession>A0AAV4MKC7</accession>
<reference evidence="1 2" key="1">
    <citation type="submission" date="2021-06" db="EMBL/GenBank/DDBJ databases">
        <title>Caerostris extrusa draft genome.</title>
        <authorList>
            <person name="Kono N."/>
            <person name="Arakawa K."/>
        </authorList>
    </citation>
    <scope>NUCLEOTIDE SEQUENCE [LARGE SCALE GENOMIC DNA]</scope>
</reference>
<gene>
    <name evidence="1" type="ORF">CEXT_228641</name>
</gene>
<dbReference type="EMBL" id="BPLR01002296">
    <property type="protein sequence ID" value="GIX72260.1"/>
    <property type="molecule type" value="Genomic_DNA"/>
</dbReference>
<evidence type="ECO:0000313" key="1">
    <source>
        <dbReference type="EMBL" id="GIX72260.1"/>
    </source>
</evidence>
<dbReference type="Proteomes" id="UP001054945">
    <property type="component" value="Unassembled WGS sequence"/>
</dbReference>